<dbReference type="Proteomes" id="UP001523566">
    <property type="component" value="Unassembled WGS sequence"/>
</dbReference>
<sequence>MINTEKGKCIIAGDILTLSAELEMVVISLRETVTKMVGEKAADQLLETIMENAKKHQGMMSDGQSTVFEKNASAQDAINKFFEEFMSRGGQE</sequence>
<dbReference type="EMBL" id="JAMZFW010000049">
    <property type="protein sequence ID" value="MCP1103753.1"/>
    <property type="molecule type" value="Genomic_DNA"/>
</dbReference>
<protein>
    <submittedName>
        <fullName evidence="1">Uncharacterized protein</fullName>
    </submittedName>
</protein>
<dbReference type="RefSeq" id="WP_262067519.1">
    <property type="nucleotide sequence ID" value="NZ_JAMXOD010000049.1"/>
</dbReference>
<gene>
    <name evidence="1" type="ORF">NK125_15250</name>
</gene>
<reference evidence="1 2" key="1">
    <citation type="journal article" date="2022" name="Genome Biol. Evol.">
        <title>Host diet, physiology and behaviors set the stage for Lachnospiraceae cladogenesis.</title>
        <authorList>
            <person name="Vera-Ponce De Leon A."/>
            <person name="Schneider M."/>
            <person name="Jahnes B.C."/>
            <person name="Sadowski V."/>
            <person name="Camuy-Velez L.A."/>
            <person name="Duan J."/>
            <person name="Sabree Z.L."/>
        </authorList>
    </citation>
    <scope>NUCLEOTIDE SEQUENCE [LARGE SCALE GENOMIC DNA]</scope>
    <source>
        <strain evidence="1 2">PAL113</strain>
    </source>
</reference>
<organism evidence="1 2">
    <name type="scientific">Aequitasia blattaphilus</name>
    <dbReference type="NCBI Taxonomy" id="2949332"/>
    <lineage>
        <taxon>Bacteria</taxon>
        <taxon>Bacillati</taxon>
        <taxon>Bacillota</taxon>
        <taxon>Clostridia</taxon>
        <taxon>Lachnospirales</taxon>
        <taxon>Lachnospiraceae</taxon>
        <taxon>Aequitasia</taxon>
    </lineage>
</organism>
<evidence type="ECO:0000313" key="2">
    <source>
        <dbReference type="Proteomes" id="UP001523566"/>
    </source>
</evidence>
<name>A0ABT1ED29_9FIRM</name>
<keyword evidence="2" id="KW-1185">Reference proteome</keyword>
<accession>A0ABT1ED29</accession>
<comment type="caution">
    <text evidence="1">The sequence shown here is derived from an EMBL/GenBank/DDBJ whole genome shotgun (WGS) entry which is preliminary data.</text>
</comment>
<proteinExistence type="predicted"/>
<evidence type="ECO:0000313" key="1">
    <source>
        <dbReference type="EMBL" id="MCP1103753.1"/>
    </source>
</evidence>